<dbReference type="SUPFAM" id="SSF48403">
    <property type="entry name" value="Ankyrin repeat"/>
    <property type="match status" value="1"/>
</dbReference>
<evidence type="ECO:0000313" key="6">
    <source>
        <dbReference type="Proteomes" id="UP000013827"/>
    </source>
</evidence>
<dbReference type="GO" id="GO:0005829">
    <property type="term" value="C:cytosol"/>
    <property type="evidence" value="ECO:0007669"/>
    <property type="project" value="TreeGrafter"/>
</dbReference>
<dbReference type="PROSITE" id="PS50297">
    <property type="entry name" value="ANK_REP_REGION"/>
    <property type="match status" value="3"/>
</dbReference>
<dbReference type="GO" id="GO:0051059">
    <property type="term" value="F:NF-kappaB binding"/>
    <property type="evidence" value="ECO:0007669"/>
    <property type="project" value="TreeGrafter"/>
</dbReference>
<dbReference type="InterPro" id="IPR051070">
    <property type="entry name" value="NF-kappa-B_inhibitor"/>
</dbReference>
<feature type="repeat" description="ANK" evidence="3">
    <location>
        <begin position="66"/>
        <end position="98"/>
    </location>
</feature>
<feature type="repeat" description="ANK" evidence="3">
    <location>
        <begin position="99"/>
        <end position="131"/>
    </location>
</feature>
<dbReference type="Gene3D" id="1.25.40.20">
    <property type="entry name" value="Ankyrin repeat-containing domain"/>
    <property type="match status" value="3"/>
</dbReference>
<dbReference type="PROSITE" id="PS50088">
    <property type="entry name" value="ANK_REPEAT"/>
    <property type="match status" value="3"/>
</dbReference>
<reference evidence="5" key="2">
    <citation type="submission" date="2024-10" db="UniProtKB">
        <authorList>
            <consortium name="EnsemblProtists"/>
        </authorList>
    </citation>
    <scope>IDENTIFICATION</scope>
</reference>
<organism evidence="5 6">
    <name type="scientific">Emiliania huxleyi (strain CCMP1516)</name>
    <dbReference type="NCBI Taxonomy" id="280463"/>
    <lineage>
        <taxon>Eukaryota</taxon>
        <taxon>Haptista</taxon>
        <taxon>Haptophyta</taxon>
        <taxon>Prymnesiophyceae</taxon>
        <taxon>Isochrysidales</taxon>
        <taxon>Noelaerhabdaceae</taxon>
        <taxon>Emiliania</taxon>
    </lineage>
</organism>
<evidence type="ECO:0000313" key="5">
    <source>
        <dbReference type="EnsemblProtists" id="EOD26460"/>
    </source>
</evidence>
<dbReference type="PANTHER" id="PTHR46680:SF3">
    <property type="entry name" value="NF-KAPPA-B INHIBITOR CACTUS"/>
    <property type="match status" value="1"/>
</dbReference>
<dbReference type="GO" id="GO:0071356">
    <property type="term" value="P:cellular response to tumor necrosis factor"/>
    <property type="evidence" value="ECO:0007669"/>
    <property type="project" value="TreeGrafter"/>
</dbReference>
<evidence type="ECO:0000256" key="3">
    <source>
        <dbReference type="PROSITE-ProRule" id="PRU00023"/>
    </source>
</evidence>
<keyword evidence="2 3" id="KW-0040">ANK repeat</keyword>
<keyword evidence="6" id="KW-1185">Reference proteome</keyword>
<dbReference type="KEGG" id="ehx:EMIHUDRAFT_205503"/>
<evidence type="ECO:0000256" key="4">
    <source>
        <dbReference type="SAM" id="MobiDB-lite"/>
    </source>
</evidence>
<dbReference type="STRING" id="2903.R1EIH8"/>
<feature type="repeat" description="ANK" evidence="3">
    <location>
        <begin position="134"/>
        <end position="166"/>
    </location>
</feature>
<dbReference type="Proteomes" id="UP000013827">
    <property type="component" value="Unassembled WGS sequence"/>
</dbReference>
<dbReference type="SMART" id="SM00248">
    <property type="entry name" value="ANK"/>
    <property type="match status" value="3"/>
</dbReference>
<dbReference type="PaxDb" id="2903-EOD26460"/>
<dbReference type="InterPro" id="IPR036770">
    <property type="entry name" value="Ankyrin_rpt-contain_sf"/>
</dbReference>
<dbReference type="Pfam" id="PF12796">
    <property type="entry name" value="Ank_2"/>
    <property type="match status" value="2"/>
</dbReference>
<accession>A0A0D3JSH5</accession>
<reference evidence="6" key="1">
    <citation type="journal article" date="2013" name="Nature">
        <title>Pan genome of the phytoplankton Emiliania underpins its global distribution.</title>
        <authorList>
            <person name="Read B.A."/>
            <person name="Kegel J."/>
            <person name="Klute M.J."/>
            <person name="Kuo A."/>
            <person name="Lefebvre S.C."/>
            <person name="Maumus F."/>
            <person name="Mayer C."/>
            <person name="Miller J."/>
            <person name="Monier A."/>
            <person name="Salamov A."/>
            <person name="Young J."/>
            <person name="Aguilar M."/>
            <person name="Claverie J.M."/>
            <person name="Frickenhaus S."/>
            <person name="Gonzalez K."/>
            <person name="Herman E.K."/>
            <person name="Lin Y.C."/>
            <person name="Napier J."/>
            <person name="Ogata H."/>
            <person name="Sarno A.F."/>
            <person name="Shmutz J."/>
            <person name="Schroeder D."/>
            <person name="de Vargas C."/>
            <person name="Verret F."/>
            <person name="von Dassow P."/>
            <person name="Valentin K."/>
            <person name="Van de Peer Y."/>
            <person name="Wheeler G."/>
            <person name="Dacks J.B."/>
            <person name="Delwiche C.F."/>
            <person name="Dyhrman S.T."/>
            <person name="Glockner G."/>
            <person name="John U."/>
            <person name="Richards T."/>
            <person name="Worden A.Z."/>
            <person name="Zhang X."/>
            <person name="Grigoriev I.V."/>
            <person name="Allen A.E."/>
            <person name="Bidle K."/>
            <person name="Borodovsky M."/>
            <person name="Bowler C."/>
            <person name="Brownlee C."/>
            <person name="Cock J.M."/>
            <person name="Elias M."/>
            <person name="Gladyshev V.N."/>
            <person name="Groth M."/>
            <person name="Guda C."/>
            <person name="Hadaegh A."/>
            <person name="Iglesias-Rodriguez M.D."/>
            <person name="Jenkins J."/>
            <person name="Jones B.M."/>
            <person name="Lawson T."/>
            <person name="Leese F."/>
            <person name="Lindquist E."/>
            <person name="Lobanov A."/>
            <person name="Lomsadze A."/>
            <person name="Malik S.B."/>
            <person name="Marsh M.E."/>
            <person name="Mackinder L."/>
            <person name="Mock T."/>
            <person name="Mueller-Roeber B."/>
            <person name="Pagarete A."/>
            <person name="Parker M."/>
            <person name="Probert I."/>
            <person name="Quesneville H."/>
            <person name="Raines C."/>
            <person name="Rensing S.A."/>
            <person name="Riano-Pachon D.M."/>
            <person name="Richier S."/>
            <person name="Rokitta S."/>
            <person name="Shiraiwa Y."/>
            <person name="Soanes D.M."/>
            <person name="van der Giezen M."/>
            <person name="Wahlund T.M."/>
            <person name="Williams B."/>
            <person name="Wilson W."/>
            <person name="Wolfe G."/>
            <person name="Wurch L.L."/>
        </authorList>
    </citation>
    <scope>NUCLEOTIDE SEQUENCE</scope>
</reference>
<evidence type="ECO:0000256" key="2">
    <source>
        <dbReference type="ARBA" id="ARBA00023043"/>
    </source>
</evidence>
<dbReference type="eggNOG" id="KOG4412">
    <property type="taxonomic scope" value="Eukaryota"/>
</dbReference>
<keyword evidence="1" id="KW-0677">Repeat</keyword>
<dbReference type="GeneID" id="17272006"/>
<protein>
    <submittedName>
        <fullName evidence="5">Uncharacterized protein</fullName>
    </submittedName>
</protein>
<sequence length="225" mass="24049">MAEEPQEPAADEEAADAEPAQAPIVAELTEEQKKFLVACATGNRVQIELYVNEKSLDPNLLQSGTEGLRPLHLTCGAGATDCARLLVEKGAEIAVTDQMGLTPLHWAAGCRDPEVTRYLLSAGAKSIIDQRDEDGVTALIHASYANRAETVQILLDEGADVDVEDNSGNTAKKLSQPQALLALAAMAWAAERRPEIFLYIARNAGLGLGLRRMAIFVAAIFGGRL</sequence>
<dbReference type="PANTHER" id="PTHR46680">
    <property type="entry name" value="NF-KAPPA-B INHIBITOR ALPHA"/>
    <property type="match status" value="1"/>
</dbReference>
<dbReference type="HOGENOM" id="CLU_1231816_0_0_1"/>
<evidence type="ECO:0000256" key="1">
    <source>
        <dbReference type="ARBA" id="ARBA00022737"/>
    </source>
</evidence>
<feature type="region of interest" description="Disordered" evidence="4">
    <location>
        <begin position="1"/>
        <end position="21"/>
    </location>
</feature>
<name>A0A0D3JSH5_EMIH1</name>
<dbReference type="InterPro" id="IPR002110">
    <property type="entry name" value="Ankyrin_rpt"/>
</dbReference>
<dbReference type="EnsemblProtists" id="EOD26460">
    <property type="protein sequence ID" value="EOD26460"/>
    <property type="gene ID" value="EMIHUDRAFT_205503"/>
</dbReference>
<dbReference type="PRINTS" id="PR01415">
    <property type="entry name" value="ANKYRIN"/>
</dbReference>
<dbReference type="RefSeq" id="XP_005778889.1">
    <property type="nucleotide sequence ID" value="XM_005778832.1"/>
</dbReference>
<dbReference type="AlphaFoldDB" id="A0A0D3JSH5"/>
<proteinExistence type="predicted"/>
<feature type="compositionally biased region" description="Acidic residues" evidence="4">
    <location>
        <begin position="1"/>
        <end position="16"/>
    </location>
</feature>